<dbReference type="SUPFAM" id="SSF53335">
    <property type="entry name" value="S-adenosyl-L-methionine-dependent methyltransferases"/>
    <property type="match status" value="1"/>
</dbReference>
<dbReference type="eggNOG" id="COG2520">
    <property type="taxonomic scope" value="Bacteria"/>
</dbReference>
<evidence type="ECO:0000313" key="2">
    <source>
        <dbReference type="EMBL" id="AFM23495.1"/>
    </source>
</evidence>
<dbReference type="STRING" id="706587.Desti_0770"/>
<dbReference type="PANTHER" id="PTHR34203:SF15">
    <property type="entry name" value="SLL1173 PROTEIN"/>
    <property type="match status" value="1"/>
</dbReference>
<keyword evidence="3" id="KW-1185">Reference proteome</keyword>
<dbReference type="InterPro" id="IPR029063">
    <property type="entry name" value="SAM-dependent_MTases_sf"/>
</dbReference>
<name>I4C1Q4_DESTA</name>
<dbReference type="CDD" id="cd02440">
    <property type="entry name" value="AdoMet_MTases"/>
    <property type="match status" value="1"/>
</dbReference>
<dbReference type="PANTHER" id="PTHR34203">
    <property type="entry name" value="METHYLTRANSFERASE, FKBM FAMILY PROTEIN"/>
    <property type="match status" value="1"/>
</dbReference>
<evidence type="ECO:0000313" key="3">
    <source>
        <dbReference type="Proteomes" id="UP000006055"/>
    </source>
</evidence>
<sequence length="326" mass="36540">MPITTHPHGLLFSIVNFYRTLIPESARTWIGPHLVPVLMVLCRGRIDTETYTAFLDVTDMGGRGIFFEHFRTGSWLLEPREMELFKECIRLNPESTVIDLGANYGAYTLEASCCSSDRPGPTIIAVEPNPRIFKFLAKSVAYNKLDKVMLVNAAVTDTLNKKMYLAVTPSSGSSYISASPSRRSSGLEVKGLTLDSILEERHISRTDKFIMKMDVEGSEPAALRGMARTLAESAGFQMLLEFNPPALELQGERPIDLLQSLSDLKPEIFLDLKNPRHDLVTMSDYTRFMKKVYETEGQYTNLFLSRGLRVPKSLTLLPPNSEPAIQ</sequence>
<dbReference type="OrthoDB" id="5329963at2"/>
<dbReference type="EMBL" id="CP003360">
    <property type="protein sequence ID" value="AFM23495.1"/>
    <property type="molecule type" value="Genomic_DNA"/>
</dbReference>
<organism evidence="2 3">
    <name type="scientific">Desulfomonile tiedjei (strain ATCC 49306 / DSM 6799 / DCB-1)</name>
    <dbReference type="NCBI Taxonomy" id="706587"/>
    <lineage>
        <taxon>Bacteria</taxon>
        <taxon>Pseudomonadati</taxon>
        <taxon>Thermodesulfobacteriota</taxon>
        <taxon>Desulfomonilia</taxon>
        <taxon>Desulfomonilales</taxon>
        <taxon>Desulfomonilaceae</taxon>
        <taxon>Desulfomonile</taxon>
    </lineage>
</organism>
<dbReference type="GO" id="GO:0008168">
    <property type="term" value="F:methyltransferase activity"/>
    <property type="evidence" value="ECO:0007669"/>
    <property type="project" value="UniProtKB-KW"/>
</dbReference>
<accession>I4C1Q4</accession>
<dbReference type="AlphaFoldDB" id="I4C1Q4"/>
<dbReference type="Pfam" id="PF05050">
    <property type="entry name" value="Methyltransf_21"/>
    <property type="match status" value="1"/>
</dbReference>
<proteinExistence type="predicted"/>
<dbReference type="NCBIfam" id="TIGR01444">
    <property type="entry name" value="fkbM_fam"/>
    <property type="match status" value="1"/>
</dbReference>
<dbReference type="InterPro" id="IPR052514">
    <property type="entry name" value="SAM-dependent_MTase"/>
</dbReference>
<dbReference type="RefSeq" id="WP_014808651.1">
    <property type="nucleotide sequence ID" value="NC_018025.1"/>
</dbReference>
<keyword evidence="2" id="KW-0808">Transferase</keyword>
<evidence type="ECO:0000259" key="1">
    <source>
        <dbReference type="Pfam" id="PF05050"/>
    </source>
</evidence>
<dbReference type="Proteomes" id="UP000006055">
    <property type="component" value="Chromosome"/>
</dbReference>
<feature type="domain" description="Methyltransferase FkbM" evidence="1">
    <location>
        <begin position="99"/>
        <end position="262"/>
    </location>
</feature>
<keyword evidence="2" id="KW-0489">Methyltransferase</keyword>
<dbReference type="InterPro" id="IPR006342">
    <property type="entry name" value="FkbM_mtfrase"/>
</dbReference>
<dbReference type="HOGENOM" id="CLU_851861_0_0_7"/>
<dbReference type="KEGG" id="dti:Desti_0770"/>
<gene>
    <name evidence="2" type="ordered locus">Desti_0770</name>
</gene>
<protein>
    <submittedName>
        <fullName evidence="2">Methyltransferase, FkbM family</fullName>
    </submittedName>
</protein>
<dbReference type="GO" id="GO:0032259">
    <property type="term" value="P:methylation"/>
    <property type="evidence" value="ECO:0007669"/>
    <property type="project" value="UniProtKB-KW"/>
</dbReference>
<dbReference type="Gene3D" id="3.40.50.150">
    <property type="entry name" value="Vaccinia Virus protein VP39"/>
    <property type="match status" value="1"/>
</dbReference>
<reference evidence="3" key="1">
    <citation type="submission" date="2012-06" db="EMBL/GenBank/DDBJ databases">
        <title>Complete sequence of chromosome of Desulfomonile tiedjei DSM 6799.</title>
        <authorList>
            <person name="Lucas S."/>
            <person name="Copeland A."/>
            <person name="Lapidus A."/>
            <person name="Glavina del Rio T."/>
            <person name="Dalin E."/>
            <person name="Tice H."/>
            <person name="Bruce D."/>
            <person name="Goodwin L."/>
            <person name="Pitluck S."/>
            <person name="Peters L."/>
            <person name="Ovchinnikova G."/>
            <person name="Zeytun A."/>
            <person name="Lu M."/>
            <person name="Kyrpides N."/>
            <person name="Mavromatis K."/>
            <person name="Ivanova N."/>
            <person name="Brettin T."/>
            <person name="Detter J.C."/>
            <person name="Han C."/>
            <person name="Larimer F."/>
            <person name="Land M."/>
            <person name="Hauser L."/>
            <person name="Markowitz V."/>
            <person name="Cheng J.-F."/>
            <person name="Hugenholtz P."/>
            <person name="Woyke T."/>
            <person name="Wu D."/>
            <person name="Spring S."/>
            <person name="Schroeder M."/>
            <person name="Brambilla E."/>
            <person name="Klenk H.-P."/>
            <person name="Eisen J.A."/>
        </authorList>
    </citation>
    <scope>NUCLEOTIDE SEQUENCE [LARGE SCALE GENOMIC DNA]</scope>
    <source>
        <strain evidence="3">ATCC 49306 / DSM 6799 / DCB-1</strain>
    </source>
</reference>